<evidence type="ECO:0000256" key="2">
    <source>
        <dbReference type="ARBA" id="ARBA00022729"/>
    </source>
</evidence>
<protein>
    <recommendedName>
        <fullName evidence="8">Beta-xylanase</fullName>
        <ecNumber evidence="8">3.2.1.8</ecNumber>
    </recommendedName>
</protein>
<dbReference type="InterPro" id="IPR044846">
    <property type="entry name" value="GH10"/>
</dbReference>
<dbReference type="PANTHER" id="PTHR31490">
    <property type="entry name" value="GLYCOSYL HYDROLASE"/>
    <property type="match status" value="1"/>
</dbReference>
<sequence>MSKLIALVTLGLAFQRVTAVWQQCGGIGWTGGDYCEPGTACVEYNPWYSQCIPSEGSPGSGTPPGGGTTTDFPTTTSTTTDVPTSVPTTSDETTTTPPTTTSTPPTTTSAPPTSTTSISGSPTGLDSLFRRQGKKFWGTCGDSNTLNIAANAAVIRSDFGQLTPENSMKWDATESSRGSFNFNGADALVNFAVSNGKLIRGHTLVWHSQLPSWVSNINDRNTLWDVCNEILNEDGSLRSSVFYNVLGESFVTIAFTAARAADPTAVLYINDYNLDSNNAKTQGMVRLIGRINANQRYIDGVGTQMHLSAGGAGGASAALTALASTGLEVAITELDIANASPNDYLTVMNACLSIPSCVAITSWGVSDANSWRSSSYPLLFDGSYRGKSAYTSLISALNSLPPKTTGGSTTTPPSSTSTPPSTTSSPPTSTTSISGSPTGLDSKWRSHGKKFWLTAIIRSDFGQLTPENSMKWDATESSRGSFNFAGADALVNFAVSNGKLIRGHTLVWHSQLPGWVSSINDRNTLWDVCNEILNEDGSLRSSVFYNVLGESFVTIAFTAARAADPTAVLYINDYNLDSNNSKTQGMVRLIGRINQSQRYIDGVGTQMHLSAGGSSGASAALNALASTGLEVAITELDIVNASANDYTTVMRACLNLPQCVAITSWGVSDANSWRSSSSPLLFDGSYRPKSAYSALISAL</sequence>
<reference evidence="13 14" key="1">
    <citation type="journal article" date="2018" name="Evol. Lett.">
        <title>Horizontal gene cluster transfer increased hallucinogenic mushroom diversity.</title>
        <authorList>
            <person name="Reynolds H.T."/>
            <person name="Vijayakumar V."/>
            <person name="Gluck-Thaler E."/>
            <person name="Korotkin H.B."/>
            <person name="Matheny P.B."/>
            <person name="Slot J.C."/>
        </authorList>
    </citation>
    <scope>NUCLEOTIDE SEQUENCE [LARGE SCALE GENOMIC DNA]</scope>
    <source>
        <strain evidence="13 14">2629</strain>
    </source>
</reference>
<feature type="active site" description="Nucleophile" evidence="7">
    <location>
        <position position="333"/>
    </location>
</feature>
<dbReference type="InterPro" id="IPR017853">
    <property type="entry name" value="GH"/>
</dbReference>
<evidence type="ECO:0000259" key="11">
    <source>
        <dbReference type="PROSITE" id="PS51164"/>
    </source>
</evidence>
<dbReference type="SUPFAM" id="SSF51445">
    <property type="entry name" value="(Trans)glycosidases"/>
    <property type="match status" value="2"/>
</dbReference>
<dbReference type="OrthoDB" id="3055998at2759"/>
<evidence type="ECO:0000256" key="5">
    <source>
        <dbReference type="ARBA" id="ARBA00023295"/>
    </source>
</evidence>
<keyword evidence="5 8" id="KW-0326">Glycosidase</keyword>
<keyword evidence="6 8" id="KW-0624">Polysaccharide degradation</keyword>
<dbReference type="PANTHER" id="PTHR31490:SF76">
    <property type="entry name" value="ENDO-1,4-BETA-XYLANASE C"/>
    <property type="match status" value="1"/>
</dbReference>
<feature type="region of interest" description="Disordered" evidence="9">
    <location>
        <begin position="401"/>
        <end position="443"/>
    </location>
</feature>
<dbReference type="InParanoid" id="A0A409Y8T0"/>
<evidence type="ECO:0000256" key="8">
    <source>
        <dbReference type="RuleBase" id="RU361174"/>
    </source>
</evidence>
<comment type="catalytic activity">
    <reaction evidence="8">
        <text>Endohydrolysis of (1-&gt;4)-beta-D-xylosidic linkages in xylans.</text>
        <dbReference type="EC" id="3.2.1.8"/>
    </reaction>
</comment>
<evidence type="ECO:0000313" key="14">
    <source>
        <dbReference type="Proteomes" id="UP000284842"/>
    </source>
</evidence>
<keyword evidence="2 10" id="KW-0732">Signal</keyword>
<dbReference type="STRING" id="181874.A0A409Y8T0"/>
<feature type="domain" description="GH10" evidence="12">
    <location>
        <begin position="142"/>
        <end position="396"/>
    </location>
</feature>
<feature type="domain" description="CBM1" evidence="11">
    <location>
        <begin position="16"/>
        <end position="52"/>
    </location>
</feature>
<evidence type="ECO:0000256" key="10">
    <source>
        <dbReference type="SAM" id="SignalP"/>
    </source>
</evidence>
<dbReference type="SUPFAM" id="SSF57180">
    <property type="entry name" value="Cellulose-binding domain"/>
    <property type="match status" value="1"/>
</dbReference>
<comment type="similarity">
    <text evidence="1 8">Belongs to the glycosyl hydrolase 10 (cellulase F) family.</text>
</comment>
<dbReference type="EMBL" id="NHTK01001361">
    <property type="protein sequence ID" value="PPQ99358.1"/>
    <property type="molecule type" value="Genomic_DNA"/>
</dbReference>
<evidence type="ECO:0000256" key="9">
    <source>
        <dbReference type="SAM" id="MobiDB-lite"/>
    </source>
</evidence>
<gene>
    <name evidence="13" type="ORF">CVT24_009223</name>
</gene>
<feature type="signal peptide" evidence="10">
    <location>
        <begin position="1"/>
        <end position="19"/>
    </location>
</feature>
<dbReference type="Gene3D" id="3.20.20.80">
    <property type="entry name" value="Glycosidases"/>
    <property type="match status" value="3"/>
</dbReference>
<evidence type="ECO:0000256" key="1">
    <source>
        <dbReference type="ARBA" id="ARBA00007495"/>
    </source>
</evidence>
<dbReference type="PRINTS" id="PR00134">
    <property type="entry name" value="GLHYDRLASE10"/>
</dbReference>
<evidence type="ECO:0000259" key="12">
    <source>
        <dbReference type="PROSITE" id="PS51760"/>
    </source>
</evidence>
<dbReference type="Pfam" id="PF00734">
    <property type="entry name" value="CBM_1"/>
    <property type="match status" value="1"/>
</dbReference>
<dbReference type="PROSITE" id="PS51164">
    <property type="entry name" value="CBM1_2"/>
    <property type="match status" value="1"/>
</dbReference>
<feature type="domain" description="GH10" evidence="12">
    <location>
        <begin position="434"/>
        <end position="698"/>
    </location>
</feature>
<feature type="compositionally biased region" description="Low complexity" evidence="9">
    <location>
        <begin position="69"/>
        <end position="123"/>
    </location>
</feature>
<feature type="active site" description="Nucleophile" evidence="7">
    <location>
        <position position="635"/>
    </location>
</feature>
<dbReference type="PROSITE" id="PS00562">
    <property type="entry name" value="CBM1_1"/>
    <property type="match status" value="1"/>
</dbReference>
<feature type="compositionally biased region" description="Gly residues" evidence="9">
    <location>
        <begin position="58"/>
        <end position="68"/>
    </location>
</feature>
<keyword evidence="3 8" id="KW-0378">Hydrolase</keyword>
<proteinExistence type="inferred from homology"/>
<accession>A0A409Y8T0</accession>
<dbReference type="GO" id="GO:0000272">
    <property type="term" value="P:polysaccharide catabolic process"/>
    <property type="evidence" value="ECO:0007669"/>
    <property type="project" value="UniProtKB-KW"/>
</dbReference>
<comment type="caution">
    <text evidence="13">The sequence shown here is derived from an EMBL/GenBank/DDBJ whole genome shotgun (WGS) entry which is preliminary data.</text>
</comment>
<keyword evidence="4 8" id="KW-0119">Carbohydrate metabolism</keyword>
<dbReference type="GO" id="GO:0005576">
    <property type="term" value="C:extracellular region"/>
    <property type="evidence" value="ECO:0007669"/>
    <property type="project" value="InterPro"/>
</dbReference>
<organism evidence="13 14">
    <name type="scientific">Panaeolus cyanescens</name>
    <dbReference type="NCBI Taxonomy" id="181874"/>
    <lineage>
        <taxon>Eukaryota</taxon>
        <taxon>Fungi</taxon>
        <taxon>Dikarya</taxon>
        <taxon>Basidiomycota</taxon>
        <taxon>Agaricomycotina</taxon>
        <taxon>Agaricomycetes</taxon>
        <taxon>Agaricomycetidae</taxon>
        <taxon>Agaricales</taxon>
        <taxon>Agaricineae</taxon>
        <taxon>Galeropsidaceae</taxon>
        <taxon>Panaeolus</taxon>
    </lineage>
</organism>
<dbReference type="SMART" id="SM00633">
    <property type="entry name" value="Glyco_10"/>
    <property type="match status" value="2"/>
</dbReference>
<dbReference type="Proteomes" id="UP000284842">
    <property type="component" value="Unassembled WGS sequence"/>
</dbReference>
<dbReference type="InterPro" id="IPR000254">
    <property type="entry name" value="CBD"/>
</dbReference>
<evidence type="ECO:0000256" key="3">
    <source>
        <dbReference type="ARBA" id="ARBA00022801"/>
    </source>
</evidence>
<evidence type="ECO:0000313" key="13">
    <source>
        <dbReference type="EMBL" id="PPQ99358.1"/>
    </source>
</evidence>
<evidence type="ECO:0000256" key="4">
    <source>
        <dbReference type="ARBA" id="ARBA00023277"/>
    </source>
</evidence>
<dbReference type="EC" id="3.2.1.8" evidence="8"/>
<dbReference type="PROSITE" id="PS51760">
    <property type="entry name" value="GH10_2"/>
    <property type="match status" value="2"/>
</dbReference>
<dbReference type="PROSITE" id="PS00591">
    <property type="entry name" value="GH10_1"/>
    <property type="match status" value="2"/>
</dbReference>
<evidence type="ECO:0000256" key="7">
    <source>
        <dbReference type="PROSITE-ProRule" id="PRU10061"/>
    </source>
</evidence>
<dbReference type="GO" id="GO:0030248">
    <property type="term" value="F:cellulose binding"/>
    <property type="evidence" value="ECO:0007669"/>
    <property type="project" value="InterPro"/>
</dbReference>
<dbReference type="Pfam" id="PF00331">
    <property type="entry name" value="Glyco_hydro_10"/>
    <property type="match status" value="4"/>
</dbReference>
<dbReference type="InterPro" id="IPR001000">
    <property type="entry name" value="GH10_dom"/>
</dbReference>
<dbReference type="GO" id="GO:0031176">
    <property type="term" value="F:endo-1,4-beta-xylanase activity"/>
    <property type="evidence" value="ECO:0007669"/>
    <property type="project" value="UniProtKB-EC"/>
</dbReference>
<name>A0A409Y8T0_9AGAR</name>
<feature type="compositionally biased region" description="Low complexity" evidence="9">
    <location>
        <begin position="401"/>
        <end position="439"/>
    </location>
</feature>
<feature type="chain" id="PRO_5019402992" description="Beta-xylanase" evidence="10">
    <location>
        <begin position="20"/>
        <end position="699"/>
    </location>
</feature>
<dbReference type="AlphaFoldDB" id="A0A409Y8T0"/>
<feature type="region of interest" description="Disordered" evidence="9">
    <location>
        <begin position="55"/>
        <end position="125"/>
    </location>
</feature>
<dbReference type="InterPro" id="IPR031158">
    <property type="entry name" value="GH10_AS"/>
</dbReference>
<dbReference type="InterPro" id="IPR035971">
    <property type="entry name" value="CBD_sf"/>
</dbReference>
<evidence type="ECO:0000256" key="6">
    <source>
        <dbReference type="ARBA" id="ARBA00023326"/>
    </source>
</evidence>
<keyword evidence="14" id="KW-1185">Reference proteome</keyword>
<dbReference type="SMART" id="SM00236">
    <property type="entry name" value="fCBD"/>
    <property type="match status" value="1"/>
</dbReference>